<dbReference type="RefSeq" id="WP_211911350.1">
    <property type="nucleotide sequence ID" value="NZ_CP036498.1"/>
</dbReference>
<dbReference type="Proteomes" id="UP000682843">
    <property type="component" value="Chromosome"/>
</dbReference>
<reference evidence="2 3" key="1">
    <citation type="submission" date="2019-02" db="EMBL/GenBank/DDBJ databases">
        <title>Emended description of the genus Rhodopseudomonas and description of Rhodopseudomonas albus sp. nov., a non-phototrophic, heavy-metal-tolerant bacterium isolated from garden soil.</title>
        <authorList>
            <person name="Bao Z."/>
            <person name="Cao W.W."/>
            <person name="Sato Y."/>
            <person name="Nishizawa T."/>
            <person name="Zhao J."/>
            <person name="Guo Y."/>
            <person name="Ohta H."/>
        </authorList>
    </citation>
    <scope>NUCLEOTIDE SEQUENCE [LARGE SCALE GENOMIC DNA]</scope>
    <source>
        <strain evidence="2 3">SK50-23</strain>
    </source>
</reference>
<feature type="chain" id="PRO_5045462883" description="DUF3108 domain-containing protein" evidence="1">
    <location>
        <begin position="19"/>
        <end position="118"/>
    </location>
</feature>
<dbReference type="EMBL" id="CP036498">
    <property type="protein sequence ID" value="QUS37817.1"/>
    <property type="molecule type" value="Genomic_DNA"/>
</dbReference>
<keyword evidence="1" id="KW-0732">Signal</keyword>
<organism evidence="2 3">
    <name type="scientific">Tardiphaga alba</name>
    <dbReference type="NCBI Taxonomy" id="340268"/>
    <lineage>
        <taxon>Bacteria</taxon>
        <taxon>Pseudomonadati</taxon>
        <taxon>Pseudomonadota</taxon>
        <taxon>Alphaproteobacteria</taxon>
        <taxon>Hyphomicrobiales</taxon>
        <taxon>Nitrobacteraceae</taxon>
        <taxon>Tardiphaga</taxon>
    </lineage>
</organism>
<evidence type="ECO:0000313" key="3">
    <source>
        <dbReference type="Proteomes" id="UP000682843"/>
    </source>
</evidence>
<evidence type="ECO:0000256" key="1">
    <source>
        <dbReference type="SAM" id="SignalP"/>
    </source>
</evidence>
<protein>
    <recommendedName>
        <fullName evidence="4">DUF3108 domain-containing protein</fullName>
    </recommendedName>
</protein>
<keyword evidence="3" id="KW-1185">Reference proteome</keyword>
<feature type="signal peptide" evidence="1">
    <location>
        <begin position="1"/>
        <end position="18"/>
    </location>
</feature>
<name>A0ABX8A3D0_9BRAD</name>
<sequence>MRALVSILLLIASPVASHGTSAYRSGTVIDIKANTLLFQDQTTASTWRKLKAGRDERLLLDFERSVIATRTAWSFTRTVSTKVLRYDPAKPYLQVKLTSDGRMRGSVWILATEQLGSE</sequence>
<gene>
    <name evidence="2" type="ORF">RPMA_02260</name>
</gene>
<evidence type="ECO:0008006" key="4">
    <source>
        <dbReference type="Google" id="ProtNLM"/>
    </source>
</evidence>
<accession>A0ABX8A3D0</accession>
<evidence type="ECO:0000313" key="2">
    <source>
        <dbReference type="EMBL" id="QUS37817.1"/>
    </source>
</evidence>
<proteinExistence type="predicted"/>